<proteinExistence type="inferred from homology"/>
<keyword evidence="12" id="KW-1185">Reference proteome</keyword>
<dbReference type="Proteomes" id="UP000631114">
    <property type="component" value="Unassembled WGS sequence"/>
</dbReference>
<dbReference type="PANTHER" id="PTHR45635">
    <property type="entry name" value="ADP,ATP CARRIER PROTEIN 1-RELATED-RELATED"/>
    <property type="match status" value="1"/>
</dbReference>
<dbReference type="GO" id="GO:0005743">
    <property type="term" value="C:mitochondrial inner membrane"/>
    <property type="evidence" value="ECO:0007669"/>
    <property type="project" value="UniProtKB-SubCell"/>
</dbReference>
<evidence type="ECO:0000256" key="4">
    <source>
        <dbReference type="ARBA" id="ARBA00022692"/>
    </source>
</evidence>
<comment type="similarity">
    <text evidence="2 10">Belongs to the mitochondrial carrier (TC 2.A.29) family.</text>
</comment>
<gene>
    <name evidence="11" type="ORF">IFM89_034735</name>
</gene>
<feature type="non-terminal residue" evidence="11">
    <location>
        <position position="242"/>
    </location>
</feature>
<organism evidence="11 12">
    <name type="scientific">Coptis chinensis</name>
    <dbReference type="NCBI Taxonomy" id="261450"/>
    <lineage>
        <taxon>Eukaryota</taxon>
        <taxon>Viridiplantae</taxon>
        <taxon>Streptophyta</taxon>
        <taxon>Embryophyta</taxon>
        <taxon>Tracheophyta</taxon>
        <taxon>Spermatophyta</taxon>
        <taxon>Magnoliopsida</taxon>
        <taxon>Ranunculales</taxon>
        <taxon>Ranunculaceae</taxon>
        <taxon>Coptidoideae</taxon>
        <taxon>Coptis</taxon>
    </lineage>
</organism>
<comment type="caution">
    <text evidence="11">The sequence shown here is derived from an EMBL/GenBank/DDBJ whole genome shotgun (WGS) entry which is preliminary data.</text>
</comment>
<accession>A0A835HAL0</accession>
<evidence type="ECO:0000256" key="9">
    <source>
        <dbReference type="ARBA" id="ARBA00023136"/>
    </source>
</evidence>
<keyword evidence="8" id="KW-0496">Mitochondrion</keyword>
<name>A0A835HAL0_9MAGN</name>
<keyword evidence="6" id="KW-0999">Mitochondrion inner membrane</keyword>
<evidence type="ECO:0000313" key="12">
    <source>
        <dbReference type="Proteomes" id="UP000631114"/>
    </source>
</evidence>
<keyword evidence="9" id="KW-0472">Membrane</keyword>
<comment type="function">
    <text evidence="10">Catalyzes the exchange of ADP and ATP across the membrane.</text>
</comment>
<keyword evidence="5" id="KW-0677">Repeat</keyword>
<keyword evidence="4" id="KW-0812">Transmembrane</keyword>
<reference evidence="11 12" key="1">
    <citation type="submission" date="2020-10" db="EMBL/GenBank/DDBJ databases">
        <title>The Coptis chinensis genome and diversification of protoberbering-type alkaloids.</title>
        <authorList>
            <person name="Wang B."/>
            <person name="Shu S."/>
            <person name="Song C."/>
            <person name="Liu Y."/>
        </authorList>
    </citation>
    <scope>NUCLEOTIDE SEQUENCE [LARGE SCALE GENOMIC DNA]</scope>
    <source>
        <strain evidence="11">HL-2020</strain>
        <tissue evidence="11">Leaf</tissue>
    </source>
</reference>
<evidence type="ECO:0000256" key="2">
    <source>
        <dbReference type="ARBA" id="ARBA00006375"/>
    </source>
</evidence>
<dbReference type="SUPFAM" id="SSF103506">
    <property type="entry name" value="Mitochondrial carrier"/>
    <property type="match status" value="1"/>
</dbReference>
<keyword evidence="7" id="KW-1133">Transmembrane helix</keyword>
<dbReference type="AlphaFoldDB" id="A0A835HAL0"/>
<evidence type="ECO:0000313" key="11">
    <source>
        <dbReference type="EMBL" id="KAF9594752.1"/>
    </source>
</evidence>
<evidence type="ECO:0000256" key="6">
    <source>
        <dbReference type="ARBA" id="ARBA00022792"/>
    </source>
</evidence>
<dbReference type="Gene3D" id="1.50.40.10">
    <property type="entry name" value="Mitochondrial carrier domain"/>
    <property type="match status" value="1"/>
</dbReference>
<dbReference type="InterPro" id="IPR023395">
    <property type="entry name" value="MCP_dom_sf"/>
</dbReference>
<evidence type="ECO:0000256" key="10">
    <source>
        <dbReference type="RuleBase" id="RU368008"/>
    </source>
</evidence>
<protein>
    <recommendedName>
        <fullName evidence="10">ADP/ATP translocase</fullName>
    </recommendedName>
    <alternativeName>
        <fullName evidence="10">ADP,ATP carrier protein</fullName>
    </alternativeName>
</protein>
<evidence type="ECO:0000256" key="5">
    <source>
        <dbReference type="ARBA" id="ARBA00022737"/>
    </source>
</evidence>
<evidence type="ECO:0000256" key="1">
    <source>
        <dbReference type="ARBA" id="ARBA00004448"/>
    </source>
</evidence>
<comment type="subunit">
    <text evidence="10">Monomer.</text>
</comment>
<dbReference type="GO" id="GO:0140021">
    <property type="term" value="P:mitochondrial ADP transmembrane transport"/>
    <property type="evidence" value="ECO:0007669"/>
    <property type="project" value="InterPro"/>
</dbReference>
<evidence type="ECO:0000256" key="3">
    <source>
        <dbReference type="ARBA" id="ARBA00022448"/>
    </source>
</evidence>
<dbReference type="OrthoDB" id="48651at2759"/>
<keyword evidence="3 10" id="KW-0813">Transport</keyword>
<dbReference type="GO" id="GO:0005471">
    <property type="term" value="F:ATP:ADP antiporter activity"/>
    <property type="evidence" value="ECO:0007669"/>
    <property type="project" value="UniProtKB-UniRule"/>
</dbReference>
<comment type="subcellular location">
    <subcellularLocation>
        <location evidence="10">Membrane</location>
        <topology evidence="10">Multi-pass membrane protein</topology>
    </subcellularLocation>
    <subcellularLocation>
        <location evidence="1">Mitochondrion inner membrane</location>
        <topology evidence="1">Multi-pass membrane protein</topology>
    </subcellularLocation>
</comment>
<dbReference type="GO" id="GO:1990544">
    <property type="term" value="P:mitochondrial ATP transmembrane transport"/>
    <property type="evidence" value="ECO:0007669"/>
    <property type="project" value="InterPro"/>
</dbReference>
<sequence length="242" mass="27696">MKIQGLGNVYYQERVMPQMYYTYTKAKEPNLSFNRKVIRPASAECKLGGPQMQPVIPAEVVEWPKIKLLPRSEPLDTLEPPIVDYKQGHRLPSNPCHVEIVIELHASETSAKPGSTGSDKGKQAVENPRLNLKPWSQPLEQFKGIAERERLFNFKKDRDGYWKWFAGNVASGGAAGASSLLFVYPLDYARTHPVNDTKAAKKGGERQFNGLIDVLQEDPQIRWHCRTLLWVWHLLYWDYHVP</sequence>
<evidence type="ECO:0000256" key="7">
    <source>
        <dbReference type="ARBA" id="ARBA00022989"/>
    </source>
</evidence>
<dbReference type="InterPro" id="IPR002113">
    <property type="entry name" value="ADT_euk_type"/>
</dbReference>
<dbReference type="PANTHER" id="PTHR45635:SF14">
    <property type="entry name" value="ADP_ATP TRANSLOCASE"/>
    <property type="match status" value="1"/>
</dbReference>
<evidence type="ECO:0000256" key="8">
    <source>
        <dbReference type="ARBA" id="ARBA00023128"/>
    </source>
</evidence>
<dbReference type="EMBL" id="JADFTS010000008">
    <property type="protein sequence ID" value="KAF9594752.1"/>
    <property type="molecule type" value="Genomic_DNA"/>
</dbReference>